<proteinExistence type="predicted"/>
<gene>
    <name evidence="7" type="ORF">H9Q79_10520</name>
</gene>
<dbReference type="RefSeq" id="WP_118647674.1">
    <property type="nucleotide sequence ID" value="NZ_CP060635.1"/>
</dbReference>
<comment type="subcellular location">
    <subcellularLocation>
        <location evidence="1">Membrane</location>
        <topology evidence="1">Multi-pass membrane protein</topology>
    </subcellularLocation>
</comment>
<feature type="transmembrane region" description="Helical" evidence="6">
    <location>
        <begin position="50"/>
        <end position="69"/>
    </location>
</feature>
<dbReference type="KEGG" id="whj:H9Q79_10520"/>
<evidence type="ECO:0000256" key="2">
    <source>
        <dbReference type="ARBA" id="ARBA00022475"/>
    </source>
</evidence>
<dbReference type="PANTHER" id="PTHR34857">
    <property type="entry name" value="SLL0384 PROTEIN"/>
    <property type="match status" value="1"/>
</dbReference>
<dbReference type="Pfam" id="PF02361">
    <property type="entry name" value="CbiQ"/>
    <property type="match status" value="1"/>
</dbReference>
<feature type="transmembrane region" description="Helical" evidence="6">
    <location>
        <begin position="12"/>
        <end position="44"/>
    </location>
</feature>
<dbReference type="PANTHER" id="PTHR34857:SF2">
    <property type="entry name" value="SLL0384 PROTEIN"/>
    <property type="match status" value="1"/>
</dbReference>
<evidence type="ECO:0000256" key="4">
    <source>
        <dbReference type="ARBA" id="ARBA00022989"/>
    </source>
</evidence>
<evidence type="ECO:0000313" key="8">
    <source>
        <dbReference type="Proteomes" id="UP000515860"/>
    </source>
</evidence>
<dbReference type="GO" id="GO:0005886">
    <property type="term" value="C:plasma membrane"/>
    <property type="evidence" value="ECO:0007669"/>
    <property type="project" value="UniProtKB-ARBA"/>
</dbReference>
<reference evidence="7 8" key="1">
    <citation type="submission" date="2020-08" db="EMBL/GenBank/DDBJ databases">
        <authorList>
            <person name="Liu C."/>
            <person name="Sun Q."/>
        </authorList>
    </citation>
    <scope>NUCLEOTIDE SEQUENCE [LARGE SCALE GENOMIC DNA]</scope>
    <source>
        <strain evidence="7 8">NSJ-29</strain>
    </source>
</reference>
<accession>A0A7G9G991</accession>
<dbReference type="CDD" id="cd16914">
    <property type="entry name" value="EcfT"/>
    <property type="match status" value="1"/>
</dbReference>
<evidence type="ECO:0000256" key="5">
    <source>
        <dbReference type="ARBA" id="ARBA00023136"/>
    </source>
</evidence>
<name>A0A7G9G991_9FIRM</name>
<evidence type="ECO:0000256" key="6">
    <source>
        <dbReference type="SAM" id="Phobius"/>
    </source>
</evidence>
<feature type="transmembrane region" description="Helical" evidence="6">
    <location>
        <begin position="210"/>
        <end position="229"/>
    </location>
</feature>
<keyword evidence="2" id="KW-1003">Cell membrane</keyword>
<sequence length="230" mass="25859">MRETALSVPVKVWATACAILGVSLTANTLLTCLLALLAFCQLVFEKRWRLCLTFGIFYLALALLLYLIRFHGLRMVFFSEFYVLMFYNLMPVFLVAWELITTPPGQLSAALSKIHTPTPVILGLLVVFRFFPTMKAELKGIRQSMKNRRLTGPVQVLRHPAVTCEYVLVPMLLRCLQIADQLSVSAIARGAQAPGVRGSYYARKLQLADFLWMGIWAIGIILFFIIGGIK</sequence>
<evidence type="ECO:0000256" key="1">
    <source>
        <dbReference type="ARBA" id="ARBA00004141"/>
    </source>
</evidence>
<keyword evidence="3 6" id="KW-0812">Transmembrane</keyword>
<dbReference type="InterPro" id="IPR051611">
    <property type="entry name" value="ECF_transporter_component"/>
</dbReference>
<evidence type="ECO:0000256" key="3">
    <source>
        <dbReference type="ARBA" id="ARBA00022692"/>
    </source>
</evidence>
<dbReference type="EMBL" id="CP060635">
    <property type="protein sequence ID" value="QNM07373.1"/>
    <property type="molecule type" value="Genomic_DNA"/>
</dbReference>
<dbReference type="Proteomes" id="UP000515860">
    <property type="component" value="Chromosome"/>
</dbReference>
<keyword evidence="5 6" id="KW-0472">Membrane</keyword>
<feature type="transmembrane region" description="Helical" evidence="6">
    <location>
        <begin position="120"/>
        <end position="138"/>
    </location>
</feature>
<dbReference type="AlphaFoldDB" id="A0A7G9G991"/>
<feature type="transmembrane region" description="Helical" evidence="6">
    <location>
        <begin position="81"/>
        <end position="100"/>
    </location>
</feature>
<dbReference type="InterPro" id="IPR003339">
    <property type="entry name" value="ABC/ECF_trnsptr_transmembrane"/>
</dbReference>
<keyword evidence="4 6" id="KW-1133">Transmembrane helix</keyword>
<organism evidence="7 8">
    <name type="scientific">Wansuia hejianensis</name>
    <dbReference type="NCBI Taxonomy" id="2763667"/>
    <lineage>
        <taxon>Bacteria</taxon>
        <taxon>Bacillati</taxon>
        <taxon>Bacillota</taxon>
        <taxon>Clostridia</taxon>
        <taxon>Lachnospirales</taxon>
        <taxon>Lachnospiraceae</taxon>
        <taxon>Wansuia</taxon>
    </lineage>
</organism>
<evidence type="ECO:0000313" key="7">
    <source>
        <dbReference type="EMBL" id="QNM07373.1"/>
    </source>
</evidence>
<protein>
    <submittedName>
        <fullName evidence="7">Energy-coupling factor transporter transmembrane protein EcfT</fullName>
    </submittedName>
</protein>
<keyword evidence="8" id="KW-1185">Reference proteome</keyword>